<name>A0A6G0YWD3_APHCR</name>
<organism evidence="1 2">
    <name type="scientific">Aphis craccivora</name>
    <name type="common">Cowpea aphid</name>
    <dbReference type="NCBI Taxonomy" id="307492"/>
    <lineage>
        <taxon>Eukaryota</taxon>
        <taxon>Metazoa</taxon>
        <taxon>Ecdysozoa</taxon>
        <taxon>Arthropoda</taxon>
        <taxon>Hexapoda</taxon>
        <taxon>Insecta</taxon>
        <taxon>Pterygota</taxon>
        <taxon>Neoptera</taxon>
        <taxon>Paraneoptera</taxon>
        <taxon>Hemiptera</taxon>
        <taxon>Sternorrhyncha</taxon>
        <taxon>Aphidomorpha</taxon>
        <taxon>Aphidoidea</taxon>
        <taxon>Aphididae</taxon>
        <taxon>Aphidini</taxon>
        <taxon>Aphis</taxon>
        <taxon>Aphis</taxon>
    </lineage>
</organism>
<dbReference type="EMBL" id="VUJU01002154">
    <property type="protein sequence ID" value="KAF0762399.1"/>
    <property type="molecule type" value="Genomic_DNA"/>
</dbReference>
<evidence type="ECO:0000313" key="1">
    <source>
        <dbReference type="EMBL" id="KAF0762399.1"/>
    </source>
</evidence>
<sequence length="182" mass="21878">MELLGEEDNTDTRSLAFEKEIGVRIIKAERATFALNKFLKSKVFSKKTKARIYTAIIRPTLTYGCEAWATTINTERKLRTFENKIWRVICGPMYDNEKGTWRRKYNKELQEEMEIASVDDIRRVVLEWKPTRKRPRGRPRKRWLDVVEEDLYRMGVQDWRVLAQDRDKWRDLVMAVKTLKEY</sequence>
<proteinExistence type="predicted"/>
<keyword evidence="1" id="KW-0548">Nucleotidyltransferase</keyword>
<keyword evidence="1" id="KW-0695">RNA-directed DNA polymerase</keyword>
<dbReference type="OrthoDB" id="6597260at2759"/>
<comment type="caution">
    <text evidence="1">The sequence shown here is derived from an EMBL/GenBank/DDBJ whole genome shotgun (WGS) entry which is preliminary data.</text>
</comment>
<dbReference type="PANTHER" id="PTHR47027:SF25">
    <property type="entry name" value="REVERSE TRANSCRIPTASE DOMAIN-CONTAINING PROTEIN"/>
    <property type="match status" value="1"/>
</dbReference>
<dbReference type="GO" id="GO:0003964">
    <property type="term" value="F:RNA-directed DNA polymerase activity"/>
    <property type="evidence" value="ECO:0007669"/>
    <property type="project" value="UniProtKB-KW"/>
</dbReference>
<gene>
    <name evidence="1" type="ORF">FWK35_00006514</name>
</gene>
<keyword evidence="2" id="KW-1185">Reference proteome</keyword>
<evidence type="ECO:0000313" key="2">
    <source>
        <dbReference type="Proteomes" id="UP000478052"/>
    </source>
</evidence>
<dbReference type="AlphaFoldDB" id="A0A6G0YWD3"/>
<dbReference type="Proteomes" id="UP000478052">
    <property type="component" value="Unassembled WGS sequence"/>
</dbReference>
<reference evidence="1 2" key="1">
    <citation type="submission" date="2019-08" db="EMBL/GenBank/DDBJ databases">
        <title>Whole genome of Aphis craccivora.</title>
        <authorList>
            <person name="Voronova N.V."/>
            <person name="Shulinski R.S."/>
            <person name="Bandarenka Y.V."/>
            <person name="Zhorov D.G."/>
            <person name="Warner D."/>
        </authorList>
    </citation>
    <scope>NUCLEOTIDE SEQUENCE [LARGE SCALE GENOMIC DNA]</scope>
    <source>
        <strain evidence="1">180601</strain>
        <tissue evidence="1">Whole Body</tissue>
    </source>
</reference>
<protein>
    <submittedName>
        <fullName evidence="1">Reverse transcriptase domain-containing protein</fullName>
    </submittedName>
</protein>
<accession>A0A6G0YWD3</accession>
<dbReference type="PANTHER" id="PTHR47027">
    <property type="entry name" value="REVERSE TRANSCRIPTASE DOMAIN-CONTAINING PROTEIN"/>
    <property type="match status" value="1"/>
</dbReference>
<keyword evidence="1" id="KW-0808">Transferase</keyword>